<accession>A0AC34FVP2</accession>
<dbReference type="WBParaSite" id="ES5_v2.g21165.t1">
    <property type="protein sequence ID" value="ES5_v2.g21165.t1"/>
    <property type="gene ID" value="ES5_v2.g21165"/>
</dbReference>
<organism evidence="1 2">
    <name type="scientific">Panagrolaimus sp. ES5</name>
    <dbReference type="NCBI Taxonomy" id="591445"/>
    <lineage>
        <taxon>Eukaryota</taxon>
        <taxon>Metazoa</taxon>
        <taxon>Ecdysozoa</taxon>
        <taxon>Nematoda</taxon>
        <taxon>Chromadorea</taxon>
        <taxon>Rhabditida</taxon>
        <taxon>Tylenchina</taxon>
        <taxon>Panagrolaimomorpha</taxon>
        <taxon>Panagrolaimoidea</taxon>
        <taxon>Panagrolaimidae</taxon>
        <taxon>Panagrolaimus</taxon>
    </lineage>
</organism>
<sequence>MELIYIYRVADKCDLLDRILSKCKAYDHRILIFCPMKSTMTVLEDYFNYREVRVLRLIIENSVEENIFAAARYKLNIDEKVIQAGKFDQCSTDAERRQILEAIYYSCIHEDRI</sequence>
<evidence type="ECO:0000313" key="2">
    <source>
        <dbReference type="WBParaSite" id="ES5_v2.g21165.t1"/>
    </source>
</evidence>
<reference evidence="2" key="1">
    <citation type="submission" date="2022-11" db="UniProtKB">
        <authorList>
            <consortium name="WormBaseParasite"/>
        </authorList>
    </citation>
    <scope>IDENTIFICATION</scope>
</reference>
<name>A0AC34FVP2_9BILA</name>
<proteinExistence type="predicted"/>
<evidence type="ECO:0000313" key="1">
    <source>
        <dbReference type="Proteomes" id="UP000887579"/>
    </source>
</evidence>
<dbReference type="Proteomes" id="UP000887579">
    <property type="component" value="Unplaced"/>
</dbReference>
<protein>
    <submittedName>
        <fullName evidence="2">Uncharacterized protein</fullName>
    </submittedName>
</protein>